<reference evidence="1 2" key="1">
    <citation type="submission" date="2016-06" db="EMBL/GenBank/DDBJ databases">
        <title>The Draft Genome Sequence and Annotation of the Desert Woodrat Neotoma lepida.</title>
        <authorList>
            <person name="Campbell M."/>
            <person name="Oakeson K.F."/>
            <person name="Yandell M."/>
            <person name="Halpert J.R."/>
            <person name="Dearing D."/>
        </authorList>
    </citation>
    <scope>NUCLEOTIDE SEQUENCE [LARGE SCALE GENOMIC DNA]</scope>
    <source>
        <strain evidence="1">417</strain>
        <tissue evidence="1">Liver</tissue>
    </source>
</reference>
<evidence type="ECO:0000313" key="1">
    <source>
        <dbReference type="EMBL" id="OBS75725.1"/>
    </source>
</evidence>
<dbReference type="Proteomes" id="UP000092124">
    <property type="component" value="Unassembled WGS sequence"/>
</dbReference>
<accession>A0A1A6HCT4</accession>
<keyword evidence="2" id="KW-1185">Reference proteome</keyword>
<proteinExistence type="predicted"/>
<sequence>MDPNCSCATDASCS</sequence>
<gene>
    <name evidence="1" type="ORF">A6R68_17823</name>
</gene>
<name>A0A1A6HCT4_NEOLE</name>
<organism evidence="1 2">
    <name type="scientific">Neotoma lepida</name>
    <name type="common">Desert woodrat</name>
    <dbReference type="NCBI Taxonomy" id="56216"/>
    <lineage>
        <taxon>Eukaryota</taxon>
        <taxon>Metazoa</taxon>
        <taxon>Chordata</taxon>
        <taxon>Craniata</taxon>
        <taxon>Vertebrata</taxon>
        <taxon>Euteleostomi</taxon>
        <taxon>Mammalia</taxon>
        <taxon>Eutheria</taxon>
        <taxon>Euarchontoglires</taxon>
        <taxon>Glires</taxon>
        <taxon>Rodentia</taxon>
        <taxon>Myomorpha</taxon>
        <taxon>Muroidea</taxon>
        <taxon>Cricetidae</taxon>
        <taxon>Neotominae</taxon>
        <taxon>Neotoma</taxon>
    </lineage>
</organism>
<evidence type="ECO:0000313" key="2">
    <source>
        <dbReference type="Proteomes" id="UP000092124"/>
    </source>
</evidence>
<dbReference type="EMBL" id="LZPO01035576">
    <property type="protein sequence ID" value="OBS75725.1"/>
    <property type="molecule type" value="Genomic_DNA"/>
</dbReference>
<comment type="caution">
    <text evidence="1">The sequence shown here is derived from an EMBL/GenBank/DDBJ whole genome shotgun (WGS) entry which is preliminary data.</text>
</comment>
<protein>
    <submittedName>
        <fullName evidence="1">Uncharacterized protein</fullName>
    </submittedName>
</protein>